<accession>A8F473</accession>
<evidence type="ECO:0000313" key="7">
    <source>
        <dbReference type="EMBL" id="ABV32957.1"/>
    </source>
</evidence>
<evidence type="ECO:0000256" key="5">
    <source>
        <dbReference type="ARBA" id="ARBA00023136"/>
    </source>
</evidence>
<sequence precursor="true">MIFIKTLPKFSFSKYGIIFVLIALMIFSGILSPAFLSRRNILNIFWQTSYVGIIAVGITFVMIAGGIDLSVGSMVALMGAFAITMVNKFGDSNLSVVFSIFLTYVLGAVMGFGVGLLTTKGKIPAFVTTLGGMAIYRSLVLNFANGGVYMSMSQKYSSIGMKHILGLPLTMIIFIAYTIFAYILLDKTRFGRYVYAVGANETAAIYSAIKVDWVRTMTYVISGISVVTSAVLLSSMMGSVSSSSTGNNFELDAIAAAVIGGTSLSGGKGNVIGTFFGALILGVINNMLVMLNVAVYLQGMVKGLIIIGAVLLQNLKKQ</sequence>
<feature type="transmembrane region" description="Helical" evidence="6">
    <location>
        <begin position="164"/>
        <end position="185"/>
    </location>
</feature>
<keyword evidence="7" id="KW-0378">Hydrolase</keyword>
<dbReference type="EMBL" id="CP000812">
    <property type="protein sequence ID" value="ABV32957.1"/>
    <property type="molecule type" value="Genomic_DNA"/>
</dbReference>
<feature type="transmembrane region" description="Helical" evidence="6">
    <location>
        <begin position="44"/>
        <end position="63"/>
    </location>
</feature>
<feature type="transmembrane region" description="Helical" evidence="6">
    <location>
        <begin position="123"/>
        <end position="144"/>
    </location>
</feature>
<evidence type="ECO:0000313" key="8">
    <source>
        <dbReference type="Proteomes" id="UP000002016"/>
    </source>
</evidence>
<dbReference type="eggNOG" id="COG1172">
    <property type="taxonomic scope" value="Bacteria"/>
</dbReference>
<feature type="transmembrane region" description="Helical" evidence="6">
    <location>
        <begin position="15"/>
        <end position="37"/>
    </location>
</feature>
<dbReference type="HOGENOM" id="CLU_028880_0_1_0"/>
<dbReference type="InterPro" id="IPR001851">
    <property type="entry name" value="ABC_transp_permease"/>
</dbReference>
<keyword evidence="3 6" id="KW-0812">Transmembrane</keyword>
<dbReference type="GO" id="GO:0016787">
    <property type="term" value="F:hydrolase activity"/>
    <property type="evidence" value="ECO:0007669"/>
    <property type="project" value="UniProtKB-KW"/>
</dbReference>
<dbReference type="GO" id="GO:0022857">
    <property type="term" value="F:transmembrane transporter activity"/>
    <property type="evidence" value="ECO:0007669"/>
    <property type="project" value="InterPro"/>
</dbReference>
<dbReference type="GO" id="GO:0005886">
    <property type="term" value="C:plasma membrane"/>
    <property type="evidence" value="ECO:0007669"/>
    <property type="project" value="UniProtKB-SubCell"/>
</dbReference>
<evidence type="ECO:0000256" key="2">
    <source>
        <dbReference type="ARBA" id="ARBA00022475"/>
    </source>
</evidence>
<feature type="transmembrane region" description="Helical" evidence="6">
    <location>
        <begin position="216"/>
        <end position="234"/>
    </location>
</feature>
<dbReference type="STRING" id="416591.Tlet_0390"/>
<evidence type="ECO:0000256" key="1">
    <source>
        <dbReference type="ARBA" id="ARBA00004651"/>
    </source>
</evidence>
<evidence type="ECO:0000256" key="4">
    <source>
        <dbReference type="ARBA" id="ARBA00022989"/>
    </source>
</evidence>
<dbReference type="KEGG" id="tle:Tlet_0390"/>
<evidence type="ECO:0000256" key="6">
    <source>
        <dbReference type="SAM" id="Phobius"/>
    </source>
</evidence>
<feature type="transmembrane region" description="Helical" evidence="6">
    <location>
        <begin position="271"/>
        <end position="289"/>
    </location>
</feature>
<dbReference type="CDD" id="cd06579">
    <property type="entry name" value="TM_PBP1_transp_AraH_like"/>
    <property type="match status" value="1"/>
</dbReference>
<name>A8F473_PSELT</name>
<keyword evidence="5 6" id="KW-0472">Membrane</keyword>
<feature type="transmembrane region" description="Helical" evidence="6">
    <location>
        <begin position="94"/>
        <end position="117"/>
    </location>
</feature>
<reference evidence="7 8" key="1">
    <citation type="submission" date="2007-08" db="EMBL/GenBank/DDBJ databases">
        <title>Complete sequence of Thermotoga lettingae TMO.</title>
        <authorList>
            <consortium name="US DOE Joint Genome Institute"/>
            <person name="Copeland A."/>
            <person name="Lucas S."/>
            <person name="Lapidus A."/>
            <person name="Barry K."/>
            <person name="Glavina del Rio T."/>
            <person name="Dalin E."/>
            <person name="Tice H."/>
            <person name="Pitluck S."/>
            <person name="Foster B."/>
            <person name="Bruce D."/>
            <person name="Schmutz J."/>
            <person name="Larimer F."/>
            <person name="Land M."/>
            <person name="Hauser L."/>
            <person name="Kyrpides N."/>
            <person name="Mikhailova N."/>
            <person name="Nelson K."/>
            <person name="Gogarten J.P."/>
            <person name="Noll K."/>
            <person name="Richardson P."/>
        </authorList>
    </citation>
    <scope>NUCLEOTIDE SEQUENCE [LARGE SCALE GENOMIC DNA]</scope>
    <source>
        <strain evidence="8">ATCC BAA-301 / DSM 14385 / NBRC 107922 / TMO</strain>
    </source>
</reference>
<evidence type="ECO:0000256" key="3">
    <source>
        <dbReference type="ARBA" id="ARBA00022692"/>
    </source>
</evidence>
<dbReference type="EC" id="3.6.3.17" evidence="7"/>
<dbReference type="Proteomes" id="UP000002016">
    <property type="component" value="Chromosome"/>
</dbReference>
<dbReference type="Pfam" id="PF02653">
    <property type="entry name" value="BPD_transp_2"/>
    <property type="match status" value="1"/>
</dbReference>
<reference evidence="7 8" key="2">
    <citation type="journal article" date="2009" name="Proc. Natl. Acad. Sci. U.S.A.">
        <title>On the chimeric nature, thermophilic origin, and phylogenetic placement of the Thermotogales.</title>
        <authorList>
            <person name="Zhaxybayeva O."/>
            <person name="Swithers K.S."/>
            <person name="Lapierre P."/>
            <person name="Fournier G.P."/>
            <person name="Bickhart D.M."/>
            <person name="DeBoy R.T."/>
            <person name="Nelson K.E."/>
            <person name="Nesbo C.L."/>
            <person name="Doolittle W.F."/>
            <person name="Gogarten J.P."/>
            <person name="Noll K.M."/>
        </authorList>
    </citation>
    <scope>NUCLEOTIDE SEQUENCE [LARGE SCALE GENOMIC DNA]</scope>
    <source>
        <strain evidence="8">ATCC BAA-301 / DSM 14385 / NBRC 107922 / TMO</strain>
    </source>
</reference>
<keyword evidence="4 6" id="KW-1133">Transmembrane helix</keyword>
<gene>
    <name evidence="7" type="ordered locus">Tlet_0390</name>
</gene>
<comment type="subcellular location">
    <subcellularLocation>
        <location evidence="1">Cell membrane</location>
        <topology evidence="1">Multi-pass membrane protein</topology>
    </subcellularLocation>
</comment>
<dbReference type="PANTHER" id="PTHR32196">
    <property type="entry name" value="ABC TRANSPORTER PERMEASE PROTEIN YPHD-RELATED-RELATED"/>
    <property type="match status" value="1"/>
</dbReference>
<proteinExistence type="predicted"/>
<dbReference type="AlphaFoldDB" id="A8F473"/>
<keyword evidence="8" id="KW-1185">Reference proteome</keyword>
<protein>
    <submittedName>
        <fullName evidence="7">Monosaccharide-transporting ATPase</fullName>
        <ecNumber evidence="7">3.6.3.17</ecNumber>
    </submittedName>
</protein>
<organism evidence="7 8">
    <name type="scientific">Pseudothermotoga lettingae (strain ATCC BAA-301 / DSM 14385 / NBRC 107922 / TMO)</name>
    <name type="common">Thermotoga lettingae</name>
    <dbReference type="NCBI Taxonomy" id="416591"/>
    <lineage>
        <taxon>Bacteria</taxon>
        <taxon>Thermotogati</taxon>
        <taxon>Thermotogota</taxon>
        <taxon>Thermotogae</taxon>
        <taxon>Thermotogales</taxon>
        <taxon>Thermotogaceae</taxon>
        <taxon>Pseudothermotoga</taxon>
    </lineage>
</organism>
<keyword evidence="2" id="KW-1003">Cell membrane</keyword>